<gene>
    <name evidence="2" type="ORF">PDIGIT_LOCUS11926</name>
</gene>
<accession>A0A9W4UQ78</accession>
<feature type="transmembrane region" description="Helical" evidence="1">
    <location>
        <begin position="181"/>
        <end position="200"/>
    </location>
</feature>
<sequence length="201" mass="21778">MSHHHGIELQGCVDPILSTTFAALTPSPTFSNLALQDPQQQQGLAARPTPRDVYDPIPGLNCTYEIHCQADTEFVCEWGMGCDQLIKPPRCKISSDSQTITMSQYASRLPIDPEELWTELSMNMMMLISHSATATSTSAPTTTATDVVPTATQTGGGKMRAAHGMIYSSPTIYGFSTVGDIVWGVLMAWGISSILLLVHFL</sequence>
<organism evidence="2 3">
    <name type="scientific">Periconia digitata</name>
    <dbReference type="NCBI Taxonomy" id="1303443"/>
    <lineage>
        <taxon>Eukaryota</taxon>
        <taxon>Fungi</taxon>
        <taxon>Dikarya</taxon>
        <taxon>Ascomycota</taxon>
        <taxon>Pezizomycotina</taxon>
        <taxon>Dothideomycetes</taxon>
        <taxon>Pleosporomycetidae</taxon>
        <taxon>Pleosporales</taxon>
        <taxon>Massarineae</taxon>
        <taxon>Periconiaceae</taxon>
        <taxon>Periconia</taxon>
    </lineage>
</organism>
<proteinExistence type="predicted"/>
<dbReference type="EMBL" id="CAOQHR010000008">
    <property type="protein sequence ID" value="CAI6338792.1"/>
    <property type="molecule type" value="Genomic_DNA"/>
</dbReference>
<comment type="caution">
    <text evidence="2">The sequence shown here is derived from an EMBL/GenBank/DDBJ whole genome shotgun (WGS) entry which is preliminary data.</text>
</comment>
<evidence type="ECO:0000313" key="3">
    <source>
        <dbReference type="Proteomes" id="UP001152607"/>
    </source>
</evidence>
<dbReference type="Proteomes" id="UP001152607">
    <property type="component" value="Unassembled WGS sequence"/>
</dbReference>
<evidence type="ECO:0000256" key="1">
    <source>
        <dbReference type="SAM" id="Phobius"/>
    </source>
</evidence>
<keyword evidence="1" id="KW-1133">Transmembrane helix</keyword>
<reference evidence="2" key="1">
    <citation type="submission" date="2023-01" db="EMBL/GenBank/DDBJ databases">
        <authorList>
            <person name="Van Ghelder C."/>
            <person name="Rancurel C."/>
        </authorList>
    </citation>
    <scope>NUCLEOTIDE SEQUENCE</scope>
    <source>
        <strain evidence="2">CNCM I-4278</strain>
    </source>
</reference>
<name>A0A9W4UQ78_9PLEO</name>
<keyword evidence="3" id="KW-1185">Reference proteome</keyword>
<dbReference type="AlphaFoldDB" id="A0A9W4UQ78"/>
<protein>
    <submittedName>
        <fullName evidence="2">Uncharacterized protein</fullName>
    </submittedName>
</protein>
<keyword evidence="1" id="KW-0472">Membrane</keyword>
<keyword evidence="1" id="KW-0812">Transmembrane</keyword>
<evidence type="ECO:0000313" key="2">
    <source>
        <dbReference type="EMBL" id="CAI6338792.1"/>
    </source>
</evidence>